<dbReference type="SUPFAM" id="SSF63829">
    <property type="entry name" value="Calcium-dependent phosphotriesterase"/>
    <property type="match status" value="2"/>
</dbReference>
<reference evidence="1" key="1">
    <citation type="submission" date="2018-05" db="EMBL/GenBank/DDBJ databases">
        <authorList>
            <person name="Lanie J.A."/>
            <person name="Ng W.-L."/>
            <person name="Kazmierczak K.M."/>
            <person name="Andrzejewski T.M."/>
            <person name="Davidsen T.M."/>
            <person name="Wayne K.J."/>
            <person name="Tettelin H."/>
            <person name="Glass J.I."/>
            <person name="Rusch D."/>
            <person name="Podicherti R."/>
            <person name="Tsui H.-C.T."/>
            <person name="Winkler M.E."/>
        </authorList>
    </citation>
    <scope>NUCLEOTIDE SEQUENCE</scope>
</reference>
<accession>A0A382FR27</accession>
<feature type="non-terminal residue" evidence="1">
    <location>
        <position position="1"/>
    </location>
</feature>
<dbReference type="EMBL" id="UINC01051418">
    <property type="protein sequence ID" value="SVB65556.1"/>
    <property type="molecule type" value="Genomic_DNA"/>
</dbReference>
<evidence type="ECO:0008006" key="2">
    <source>
        <dbReference type="Google" id="ProtNLM"/>
    </source>
</evidence>
<feature type="non-terminal residue" evidence="1">
    <location>
        <position position="516"/>
    </location>
</feature>
<dbReference type="InterPro" id="IPR011110">
    <property type="entry name" value="Reg_prop"/>
</dbReference>
<dbReference type="Pfam" id="PF07494">
    <property type="entry name" value="Reg_prop"/>
    <property type="match status" value="2"/>
</dbReference>
<protein>
    <recommendedName>
        <fullName evidence="2">Two component regulator three Y domain-containing protein</fullName>
    </recommendedName>
</protein>
<organism evidence="1">
    <name type="scientific">marine metagenome</name>
    <dbReference type="NCBI Taxonomy" id="408172"/>
    <lineage>
        <taxon>unclassified sequences</taxon>
        <taxon>metagenomes</taxon>
        <taxon>ecological metagenomes</taxon>
    </lineage>
</organism>
<sequence>SSGEAWIATLKGLFKIKGTTITKAKNHGQLPSNVIKSLFLDKDQNLWVGTDKGLYSYNGNKFTQIKSSSDSENQIEDQKVYSIGLTDDRKYFIGTFGAGMFFYDPYTFRNLDENDGFKGTTVRAVTKVKNDKVWVGTDKGLVLLKGEKIIDRLSKNEGLPSNVILDLHYTDRGMLWIATTKGFAKYKNGRIQSFSSGLPSKIVTTIFSDNSEIVWLGSDGSGVTAFKNDDFYNYSMADGLASNNVYDILQSSEGLIYFACYGGGISVWDGKSFTDLFNDLPDKRIFSLAFDHDQNLWIGMESGVAVYDGKSITTFTKSDGLAHNETRVLKTDNRGRIWAGSFGGGVSCYDNGIWISLNEKDGLISNTIESIASLENGTLIFGGKQGISYYDPTEYDFPLIINNIQTPSGDLSINSTATGEIQSITNDRIFIEVSSVNYNDRIENRYFRFRVPEISSDWSTPQNLSSFEFNPQSSGNYSYEIQSIDSDFNYSKLLSILFKVVPVWYLNPKTAVPFWG</sequence>
<dbReference type="Gene3D" id="2.130.10.10">
    <property type="entry name" value="YVTN repeat-like/Quinoprotein amine dehydrogenase"/>
    <property type="match status" value="2"/>
</dbReference>
<dbReference type="AlphaFoldDB" id="A0A382FR27"/>
<dbReference type="InterPro" id="IPR015943">
    <property type="entry name" value="WD40/YVTN_repeat-like_dom_sf"/>
</dbReference>
<gene>
    <name evidence="1" type="ORF">METZ01_LOCUS218410</name>
</gene>
<name>A0A382FR27_9ZZZZ</name>
<evidence type="ECO:0000313" key="1">
    <source>
        <dbReference type="EMBL" id="SVB65556.1"/>
    </source>
</evidence>
<proteinExistence type="predicted"/>